<comment type="caution">
    <text evidence="4">The sequence shown here is derived from an EMBL/GenBank/DDBJ whole genome shotgun (WGS) entry which is preliminary data.</text>
</comment>
<dbReference type="PANTHER" id="PTHR11364">
    <property type="entry name" value="THIOSULFATE SULFERTANSFERASE"/>
    <property type="match status" value="1"/>
</dbReference>
<name>A0ABT5S714_9FLAO</name>
<accession>A0ABT5S714</accession>
<proteinExistence type="predicted"/>
<evidence type="ECO:0000313" key="5">
    <source>
        <dbReference type="Proteomes" id="UP001151478"/>
    </source>
</evidence>
<dbReference type="SUPFAM" id="SSF52821">
    <property type="entry name" value="Rhodanese/Cell cycle control phosphatase"/>
    <property type="match status" value="2"/>
</dbReference>
<dbReference type="InterPro" id="IPR001763">
    <property type="entry name" value="Rhodanese-like_dom"/>
</dbReference>
<dbReference type="RefSeq" id="WP_274270254.1">
    <property type="nucleotide sequence ID" value="NZ_JAOSLC020000003.1"/>
</dbReference>
<dbReference type="EMBL" id="JAOSLC020000003">
    <property type="protein sequence ID" value="MDD7913881.1"/>
    <property type="molecule type" value="Genomic_DNA"/>
</dbReference>
<dbReference type="CDD" id="cd01449">
    <property type="entry name" value="TST_Repeat_2"/>
    <property type="match status" value="1"/>
</dbReference>
<dbReference type="Gene3D" id="3.40.250.10">
    <property type="entry name" value="Rhodanese-like domain"/>
    <property type="match status" value="2"/>
</dbReference>
<sequence length="282" mass="31845">MSLIINSPLVSVDWLFSNLENKNLIVLDATISKVTSKTNSITRDVKKVIKEAVFFDIKNVFSDTNSFFPNTILSKEQFEIKAKEIGVNKNSCIVVYDDLGIYSSPRVWWMFQLMGFKNIAVLNGGFPEWKLKKFPIQNFYNVNNEIGNFKINYQPKKIKTTSEVLNVIKNDVVLIADARSKARFLAKEAEPRKGLRGGHIPNSVSLPFSKIVENGKMLPLDELKIIFKELKLLNKELIFSCGSGVTASILALAAELVKIKEYAVYDGSWTEWGSTLNLPIEK</sequence>
<evidence type="ECO:0000313" key="4">
    <source>
        <dbReference type="EMBL" id="MDD7913881.1"/>
    </source>
</evidence>
<evidence type="ECO:0000259" key="3">
    <source>
        <dbReference type="PROSITE" id="PS50206"/>
    </source>
</evidence>
<keyword evidence="1" id="KW-0808">Transferase</keyword>
<gene>
    <name evidence="4" type="ORF">N5A56_005340</name>
</gene>
<organism evidence="4 5">
    <name type="scientific">Polaribacter ponticola</name>
    <dbReference type="NCBI Taxonomy" id="2978475"/>
    <lineage>
        <taxon>Bacteria</taxon>
        <taxon>Pseudomonadati</taxon>
        <taxon>Bacteroidota</taxon>
        <taxon>Flavobacteriia</taxon>
        <taxon>Flavobacteriales</taxon>
        <taxon>Flavobacteriaceae</taxon>
    </lineage>
</organism>
<dbReference type="InterPro" id="IPR036873">
    <property type="entry name" value="Rhodanese-like_dom_sf"/>
</dbReference>
<dbReference type="Proteomes" id="UP001151478">
    <property type="component" value="Unassembled WGS sequence"/>
</dbReference>
<dbReference type="Pfam" id="PF00581">
    <property type="entry name" value="Rhodanese"/>
    <property type="match status" value="2"/>
</dbReference>
<dbReference type="PROSITE" id="PS50206">
    <property type="entry name" value="RHODANESE_3"/>
    <property type="match status" value="2"/>
</dbReference>
<dbReference type="SMART" id="SM00450">
    <property type="entry name" value="RHOD"/>
    <property type="match status" value="2"/>
</dbReference>
<feature type="domain" description="Rhodanese" evidence="3">
    <location>
        <begin position="49"/>
        <end position="138"/>
    </location>
</feature>
<dbReference type="CDD" id="cd01448">
    <property type="entry name" value="TST_Repeat_1"/>
    <property type="match status" value="1"/>
</dbReference>
<dbReference type="PANTHER" id="PTHR11364:SF27">
    <property type="entry name" value="SULFURTRANSFERASE"/>
    <property type="match status" value="1"/>
</dbReference>
<evidence type="ECO:0000256" key="2">
    <source>
        <dbReference type="ARBA" id="ARBA00022737"/>
    </source>
</evidence>
<feature type="domain" description="Rhodanese" evidence="3">
    <location>
        <begin position="169"/>
        <end position="281"/>
    </location>
</feature>
<keyword evidence="2" id="KW-0677">Repeat</keyword>
<evidence type="ECO:0000256" key="1">
    <source>
        <dbReference type="ARBA" id="ARBA00022679"/>
    </source>
</evidence>
<dbReference type="InterPro" id="IPR045078">
    <property type="entry name" value="TST/MPST-like"/>
</dbReference>
<keyword evidence="5" id="KW-1185">Reference proteome</keyword>
<protein>
    <submittedName>
        <fullName evidence="4">Sulfurtransferase</fullName>
    </submittedName>
</protein>
<reference evidence="4" key="1">
    <citation type="submission" date="2023-02" db="EMBL/GenBank/DDBJ databases">
        <title>Polaribacter ponticola sp. nov., isolated from seawater.</title>
        <authorList>
            <person name="Baek J.H."/>
            <person name="Kim J.M."/>
            <person name="Choi D.G."/>
            <person name="Jeon C.O."/>
        </authorList>
    </citation>
    <scope>NUCLEOTIDE SEQUENCE</scope>
    <source>
        <strain evidence="4">MSW5</strain>
    </source>
</reference>